<dbReference type="GeneID" id="57097318"/>
<sequence length="350" mass="36756">MPFNRPTLQEIRDRVRADVEARLGTSKLLRQSFLGILADALAGAVHSNHGYIEWAARQAFVDQADAEFLDRWGSIWGVSRRAASYAAGNVTFAGANGSVIPAGTRLQRADEAEYATNADATISSGTATAAVTAIDAGLAGNTQAGVSLQLSSPIAGVTTNATVAAGGLTNGLDVEGDDLYRERILGRIQEPPHGGASFDYVAWALEISGVTRAWVYPNNTGPGTVGVTFVTDDDPGGIIPDSDKVDEVQAYIDARRPVTADVTVFAPVAVALNFTIDLSPDTAVVRAAVEASLRDLIRREAQPGGTIYLSQIREAISIAAGETDHTLTSPNANVTRTAGQITTFGTITWT</sequence>
<dbReference type="Pfam" id="PF26079">
    <property type="entry name" value="Baseplate_J_C"/>
    <property type="match status" value="1"/>
</dbReference>
<proteinExistence type="inferred from homology"/>
<organism evidence="5 6">
    <name type="scientific">Nostoc linckia z8</name>
    <dbReference type="NCBI Taxonomy" id="1628746"/>
    <lineage>
        <taxon>Bacteria</taxon>
        <taxon>Bacillati</taxon>
        <taxon>Cyanobacteriota</taxon>
        <taxon>Cyanophyceae</taxon>
        <taxon>Nostocales</taxon>
        <taxon>Nostocaceae</taxon>
        <taxon>Nostoc</taxon>
    </lineage>
</organism>
<feature type="domain" description="Baseplate J-like C-terminal" evidence="4">
    <location>
        <begin position="273"/>
        <end position="350"/>
    </location>
</feature>
<evidence type="ECO:0008006" key="7">
    <source>
        <dbReference type="Google" id="ProtNLM"/>
    </source>
</evidence>
<comment type="caution">
    <text evidence="5">The sequence shown here is derived from an EMBL/GenBank/DDBJ whole genome shotgun (WGS) entry which is preliminary data.</text>
</comment>
<dbReference type="PANTHER" id="PTHR37829:SF3">
    <property type="entry name" value="PROTEIN JAYE-RELATED"/>
    <property type="match status" value="1"/>
</dbReference>
<evidence type="ECO:0000256" key="1">
    <source>
        <dbReference type="ARBA" id="ARBA00038087"/>
    </source>
</evidence>
<dbReference type="AlphaFoldDB" id="A0A9Q5Z977"/>
<evidence type="ECO:0000313" key="5">
    <source>
        <dbReference type="EMBL" id="PHK00812.1"/>
    </source>
</evidence>
<dbReference type="RefSeq" id="WP_099071042.1">
    <property type="nucleotide sequence ID" value="NZ_LAHD01000078.1"/>
</dbReference>
<accession>A0A9Q5Z977</accession>
<gene>
    <name evidence="5" type="ORF">VF08_23370</name>
</gene>
<evidence type="ECO:0000259" key="4">
    <source>
        <dbReference type="Pfam" id="PF26079"/>
    </source>
</evidence>
<dbReference type="PANTHER" id="PTHR37829">
    <property type="entry name" value="PHAGE-LIKE ELEMENT PBSX PROTEIN XKDT"/>
    <property type="match status" value="1"/>
</dbReference>
<dbReference type="Proteomes" id="UP000222310">
    <property type="component" value="Unassembled WGS sequence"/>
</dbReference>
<comment type="similarity">
    <text evidence="1">Belongs to the Mu gp47/PBSX XkdT family.</text>
</comment>
<dbReference type="InterPro" id="IPR006949">
    <property type="entry name" value="Barrel_Baseplate_J-like"/>
</dbReference>
<dbReference type="Pfam" id="PF26078">
    <property type="entry name" value="Baseplate_J_M"/>
    <property type="match status" value="1"/>
</dbReference>
<evidence type="ECO:0000259" key="3">
    <source>
        <dbReference type="Pfam" id="PF26078"/>
    </source>
</evidence>
<name>A0A9Q5Z977_NOSLI</name>
<evidence type="ECO:0000259" key="2">
    <source>
        <dbReference type="Pfam" id="PF04865"/>
    </source>
</evidence>
<reference evidence="5 6" key="1">
    <citation type="submission" date="2015-02" db="EMBL/GenBank/DDBJ databases">
        <title>Nostoc linckia genome annotation.</title>
        <authorList>
            <person name="Zhou Z."/>
        </authorList>
    </citation>
    <scope>NUCLEOTIDE SEQUENCE [LARGE SCALE GENOMIC DNA]</scope>
    <source>
        <strain evidence="6">z8</strain>
    </source>
</reference>
<dbReference type="InterPro" id="IPR052399">
    <property type="entry name" value="Phage_Baseplate_Assmbl_Protein"/>
</dbReference>
<dbReference type="InterPro" id="IPR058531">
    <property type="entry name" value="Baseplate_J_M"/>
</dbReference>
<evidence type="ECO:0000313" key="6">
    <source>
        <dbReference type="Proteomes" id="UP000222310"/>
    </source>
</evidence>
<dbReference type="InterPro" id="IPR058530">
    <property type="entry name" value="Baseplate_J-like_C"/>
</dbReference>
<feature type="domain" description="Baseplate protein J-like barrel" evidence="2">
    <location>
        <begin position="90"/>
        <end position="167"/>
    </location>
</feature>
<feature type="domain" description="Baseplate J-like central" evidence="3">
    <location>
        <begin position="192"/>
        <end position="266"/>
    </location>
</feature>
<protein>
    <recommendedName>
        <fullName evidence="7">Baseplate J/gp47 family protein</fullName>
    </recommendedName>
</protein>
<dbReference type="EMBL" id="LAHD01000078">
    <property type="protein sequence ID" value="PHK00812.1"/>
    <property type="molecule type" value="Genomic_DNA"/>
</dbReference>
<dbReference type="Pfam" id="PF04865">
    <property type="entry name" value="Baseplate_J"/>
    <property type="match status" value="1"/>
</dbReference>